<name>A0A1I3S6D0_9BACT</name>
<dbReference type="Pfam" id="PF13247">
    <property type="entry name" value="Fer4_11"/>
    <property type="match status" value="1"/>
</dbReference>
<keyword evidence="3" id="KW-0479">Metal-binding</keyword>
<feature type="domain" description="4Fe-4S ferredoxin-type" evidence="8">
    <location>
        <begin position="25"/>
        <end position="55"/>
    </location>
</feature>
<dbReference type="GO" id="GO:0051539">
    <property type="term" value="F:4 iron, 4 sulfur cluster binding"/>
    <property type="evidence" value="ECO:0007669"/>
    <property type="project" value="UniProtKB-KW"/>
</dbReference>
<dbReference type="AlphaFoldDB" id="A0A1I3S6D0"/>
<dbReference type="Proteomes" id="UP000198635">
    <property type="component" value="Unassembled WGS sequence"/>
</dbReference>
<gene>
    <name evidence="9" type="ORF">SAMN04488082_1049</name>
</gene>
<keyword evidence="5" id="KW-0408">Iron</keyword>
<proteinExistence type="predicted"/>
<dbReference type="SUPFAM" id="SSF54862">
    <property type="entry name" value="4Fe-4S ferredoxins"/>
    <property type="match status" value="1"/>
</dbReference>
<feature type="region of interest" description="Disordered" evidence="7">
    <location>
        <begin position="1"/>
        <end position="22"/>
    </location>
</feature>
<dbReference type="PROSITE" id="PS51379">
    <property type="entry name" value="4FE4S_FER_2"/>
    <property type="match status" value="1"/>
</dbReference>
<evidence type="ECO:0000256" key="6">
    <source>
        <dbReference type="ARBA" id="ARBA00023014"/>
    </source>
</evidence>
<keyword evidence="6" id="KW-0411">Iron-sulfur</keyword>
<evidence type="ECO:0000259" key="8">
    <source>
        <dbReference type="PROSITE" id="PS51379"/>
    </source>
</evidence>
<dbReference type="InterPro" id="IPR017896">
    <property type="entry name" value="4Fe4S_Fe-S-bd"/>
</dbReference>
<dbReference type="STRING" id="52560.SAMN04488082_1049"/>
<evidence type="ECO:0000256" key="7">
    <source>
        <dbReference type="SAM" id="MobiDB-lite"/>
    </source>
</evidence>
<accession>A0A1I3S6D0</accession>
<evidence type="ECO:0000256" key="4">
    <source>
        <dbReference type="ARBA" id="ARBA00022737"/>
    </source>
</evidence>
<dbReference type="GO" id="GO:0046872">
    <property type="term" value="F:metal ion binding"/>
    <property type="evidence" value="ECO:0007669"/>
    <property type="project" value="UniProtKB-KW"/>
</dbReference>
<dbReference type="InterPro" id="IPR051555">
    <property type="entry name" value="FDH_Electron_Transfer_Unit"/>
</dbReference>
<reference evidence="10" key="1">
    <citation type="submission" date="2016-10" db="EMBL/GenBank/DDBJ databases">
        <authorList>
            <person name="Varghese N."/>
            <person name="Submissions S."/>
        </authorList>
    </citation>
    <scope>NUCLEOTIDE SEQUENCE [LARGE SCALE GENOMIC DNA]</scope>
    <source>
        <strain evidence="10">DSM 5918</strain>
    </source>
</reference>
<evidence type="ECO:0000256" key="5">
    <source>
        <dbReference type="ARBA" id="ARBA00023004"/>
    </source>
</evidence>
<evidence type="ECO:0000256" key="1">
    <source>
        <dbReference type="ARBA" id="ARBA00004196"/>
    </source>
</evidence>
<dbReference type="EMBL" id="FORX01000004">
    <property type="protein sequence ID" value="SFJ53117.1"/>
    <property type="molecule type" value="Genomic_DNA"/>
</dbReference>
<sequence length="278" mass="31467">MSGEHPQGRQGHGTVRLSREEQHGKSIFIDTTRCTACRGCQVACKQWHDHEAVPTKQTGTHQNPPDLTPNNFKLVRFSEHKIDGHVHWLFFPDQCRHCLQPACKATADMYVEDAIVVDEATGIVVCTEKTKELTKEQCDEIIDSCPYNIPRRNEISGELVKCDMCIDRVQAGLVPMCVKSCCTGAMSFGEREDMLIKAKLRLTEAQAEIERPKSELETKIVCDVHKSCTILDEEDLGVIYFLEMPREMYHQYAGREIKPLNRADFLAGLAKPFKNMLG</sequence>
<evidence type="ECO:0000313" key="10">
    <source>
        <dbReference type="Proteomes" id="UP000198635"/>
    </source>
</evidence>
<evidence type="ECO:0000313" key="9">
    <source>
        <dbReference type="EMBL" id="SFJ53117.1"/>
    </source>
</evidence>
<comment type="subcellular location">
    <subcellularLocation>
        <location evidence="1">Cell envelope</location>
    </subcellularLocation>
</comment>
<dbReference type="Gene3D" id="3.30.70.20">
    <property type="match status" value="2"/>
</dbReference>
<dbReference type="PANTHER" id="PTHR43545:SF6">
    <property type="entry name" value="FORMATE DEHYDROGENASE, NITRATE-INDUCIBLE, IRON-SULFUR SUBUNIT"/>
    <property type="match status" value="1"/>
</dbReference>
<dbReference type="PANTHER" id="PTHR43545">
    <property type="entry name" value="FORMATE DEHYDROGENASE, NITRATE-INDUCIBLE, IRON-SULFUR SUBUNIT"/>
    <property type="match status" value="1"/>
</dbReference>
<evidence type="ECO:0000256" key="3">
    <source>
        <dbReference type="ARBA" id="ARBA00022723"/>
    </source>
</evidence>
<protein>
    <submittedName>
        <fullName evidence="9">Formate dehydrogenase iron-sulfur subunit</fullName>
    </submittedName>
</protein>
<evidence type="ECO:0000256" key="2">
    <source>
        <dbReference type="ARBA" id="ARBA00022485"/>
    </source>
</evidence>
<keyword evidence="2" id="KW-0004">4Fe-4S</keyword>
<organism evidence="9 10">
    <name type="scientific">Desulfomicrobium apsheronum</name>
    <dbReference type="NCBI Taxonomy" id="52560"/>
    <lineage>
        <taxon>Bacteria</taxon>
        <taxon>Pseudomonadati</taxon>
        <taxon>Thermodesulfobacteriota</taxon>
        <taxon>Desulfovibrionia</taxon>
        <taxon>Desulfovibrionales</taxon>
        <taxon>Desulfomicrobiaceae</taxon>
        <taxon>Desulfomicrobium</taxon>
    </lineage>
</organism>
<keyword evidence="4" id="KW-0677">Repeat</keyword>
<dbReference type="GO" id="GO:0030313">
    <property type="term" value="C:cell envelope"/>
    <property type="evidence" value="ECO:0007669"/>
    <property type="project" value="UniProtKB-SubCell"/>
</dbReference>
<keyword evidence="10" id="KW-1185">Reference proteome</keyword>